<dbReference type="InterPro" id="IPR036061">
    <property type="entry name" value="CheW-like_dom_sf"/>
</dbReference>
<evidence type="ECO:0000259" key="1">
    <source>
        <dbReference type="PROSITE" id="PS50851"/>
    </source>
</evidence>
<keyword evidence="3" id="KW-1185">Reference proteome</keyword>
<comment type="caution">
    <text evidence="2">The sequence shown here is derived from an EMBL/GenBank/DDBJ whole genome shotgun (WGS) entry which is preliminary data.</text>
</comment>
<dbReference type="PANTHER" id="PTHR22617">
    <property type="entry name" value="CHEMOTAXIS SENSOR HISTIDINE KINASE-RELATED"/>
    <property type="match status" value="1"/>
</dbReference>
<dbReference type="Gene3D" id="2.30.30.40">
    <property type="entry name" value="SH3 Domains"/>
    <property type="match status" value="1"/>
</dbReference>
<proteinExistence type="predicted"/>
<feature type="domain" description="CheW-like" evidence="1">
    <location>
        <begin position="34"/>
        <end position="173"/>
    </location>
</feature>
<dbReference type="GO" id="GO:0006935">
    <property type="term" value="P:chemotaxis"/>
    <property type="evidence" value="ECO:0007669"/>
    <property type="project" value="InterPro"/>
</dbReference>
<dbReference type="Proteomes" id="UP000004931">
    <property type="component" value="Unassembled WGS sequence"/>
</dbReference>
<dbReference type="OrthoDB" id="5298045at2"/>
<dbReference type="PROSITE" id="PS50851">
    <property type="entry name" value="CHEW"/>
    <property type="match status" value="1"/>
</dbReference>
<dbReference type="eggNOG" id="COG0835">
    <property type="taxonomic scope" value="Bacteria"/>
</dbReference>
<name>A0Y9Q1_9GAMM</name>
<accession>A0Y9Q1</accession>
<dbReference type="STRING" id="247633.GP2143_16406"/>
<evidence type="ECO:0000313" key="3">
    <source>
        <dbReference type="Proteomes" id="UP000004931"/>
    </source>
</evidence>
<gene>
    <name evidence="2" type="ORF">GP2143_16406</name>
</gene>
<sequence>MGSSIEPFATLLDIAQRSVAAAQGLPAQKNSKPEWSGIGFRLVGHRFVAPMGEIVEILAQPAATRLPGVQPWVRGVANVRGRLLPLFDLENFFGSSLGSRKSRRVLALELGDLYSGLIVSEVYGMQHIPTENFSHETPESVAPLKPFLAGSYQHNDEVWSVFSPFKLAKNAEFFNAAAN</sequence>
<protein>
    <submittedName>
        <fullName evidence="2">Twitching motility protein PilI</fullName>
    </submittedName>
</protein>
<dbReference type="Gene3D" id="2.40.50.180">
    <property type="entry name" value="CheA-289, Domain 4"/>
    <property type="match status" value="1"/>
</dbReference>
<dbReference type="PANTHER" id="PTHR22617:SF43">
    <property type="entry name" value="PROTEIN PILI"/>
    <property type="match status" value="1"/>
</dbReference>
<organism evidence="2 3">
    <name type="scientific">marine gamma proteobacterium HTCC2143</name>
    <dbReference type="NCBI Taxonomy" id="247633"/>
    <lineage>
        <taxon>Bacteria</taxon>
        <taxon>Pseudomonadati</taxon>
        <taxon>Pseudomonadota</taxon>
        <taxon>Gammaproteobacteria</taxon>
        <taxon>Cellvibrionales</taxon>
        <taxon>Spongiibacteraceae</taxon>
        <taxon>BD1-7 clade</taxon>
    </lineage>
</organism>
<dbReference type="SUPFAM" id="SSF50341">
    <property type="entry name" value="CheW-like"/>
    <property type="match status" value="1"/>
</dbReference>
<dbReference type="Pfam" id="PF01584">
    <property type="entry name" value="CheW"/>
    <property type="match status" value="1"/>
</dbReference>
<reference evidence="2 3" key="1">
    <citation type="journal article" date="2010" name="J. Bacteriol.">
        <title>Genome sequence of the oligotrophic marine Gammaproteobacterium HTCC2143, isolated from the Oregon Coast.</title>
        <authorList>
            <person name="Oh H.M."/>
            <person name="Kang I."/>
            <person name="Ferriera S."/>
            <person name="Giovannoni S.J."/>
            <person name="Cho J.C."/>
        </authorList>
    </citation>
    <scope>NUCLEOTIDE SEQUENCE [LARGE SCALE GENOMIC DNA]</scope>
    <source>
        <strain evidence="2 3">HTCC2143</strain>
    </source>
</reference>
<dbReference type="InterPro" id="IPR039315">
    <property type="entry name" value="CheW"/>
</dbReference>
<dbReference type="GO" id="GO:0007165">
    <property type="term" value="P:signal transduction"/>
    <property type="evidence" value="ECO:0007669"/>
    <property type="project" value="InterPro"/>
</dbReference>
<evidence type="ECO:0000313" key="2">
    <source>
        <dbReference type="EMBL" id="EAW32855.1"/>
    </source>
</evidence>
<dbReference type="GO" id="GO:0005829">
    <property type="term" value="C:cytosol"/>
    <property type="evidence" value="ECO:0007669"/>
    <property type="project" value="TreeGrafter"/>
</dbReference>
<dbReference type="EMBL" id="AAVT01000001">
    <property type="protein sequence ID" value="EAW32855.1"/>
    <property type="molecule type" value="Genomic_DNA"/>
</dbReference>
<dbReference type="InterPro" id="IPR002545">
    <property type="entry name" value="CheW-lke_dom"/>
</dbReference>
<dbReference type="SMART" id="SM00260">
    <property type="entry name" value="CheW"/>
    <property type="match status" value="1"/>
</dbReference>
<dbReference type="AlphaFoldDB" id="A0Y9Q1"/>